<keyword evidence="4" id="KW-1185">Reference proteome</keyword>
<dbReference type="Gene3D" id="2.30.29.30">
    <property type="entry name" value="Pleckstrin-homology domain (PH domain)/Phosphotyrosine-binding domain (PTB)"/>
    <property type="match status" value="1"/>
</dbReference>
<dbReference type="Proteomes" id="UP000187209">
    <property type="component" value="Unassembled WGS sequence"/>
</dbReference>
<comment type="caution">
    <text evidence="3">The sequence shown here is derived from an EMBL/GenBank/DDBJ whole genome shotgun (WGS) entry which is preliminary data.</text>
</comment>
<evidence type="ECO:0000313" key="3">
    <source>
        <dbReference type="EMBL" id="OMJ82992.1"/>
    </source>
</evidence>
<reference evidence="3 4" key="1">
    <citation type="submission" date="2016-11" db="EMBL/GenBank/DDBJ databases">
        <title>The macronuclear genome of Stentor coeruleus: a giant cell with tiny introns.</title>
        <authorList>
            <person name="Slabodnick M."/>
            <person name="Ruby J.G."/>
            <person name="Reiff S.B."/>
            <person name="Swart E.C."/>
            <person name="Gosai S."/>
            <person name="Prabakaran S."/>
            <person name="Witkowska E."/>
            <person name="Larue G.E."/>
            <person name="Fisher S."/>
            <person name="Freeman R.M."/>
            <person name="Gunawardena J."/>
            <person name="Chu W."/>
            <person name="Stover N.A."/>
            <person name="Gregory B.D."/>
            <person name="Nowacki M."/>
            <person name="Derisi J."/>
            <person name="Roy S.W."/>
            <person name="Marshall W.F."/>
            <person name="Sood P."/>
        </authorList>
    </citation>
    <scope>NUCLEOTIDE SEQUENCE [LARGE SCALE GENOMIC DNA]</scope>
    <source>
        <strain evidence="3">WM001</strain>
    </source>
</reference>
<dbReference type="PROSITE" id="PS50003">
    <property type="entry name" value="PH_DOMAIN"/>
    <property type="match status" value="1"/>
</dbReference>
<dbReference type="SMART" id="SM00233">
    <property type="entry name" value="PH"/>
    <property type="match status" value="1"/>
</dbReference>
<dbReference type="InterPro" id="IPR001849">
    <property type="entry name" value="PH_domain"/>
</dbReference>
<dbReference type="SUPFAM" id="SSF50729">
    <property type="entry name" value="PH domain-like"/>
    <property type="match status" value="1"/>
</dbReference>
<organism evidence="3 4">
    <name type="scientific">Stentor coeruleus</name>
    <dbReference type="NCBI Taxonomy" id="5963"/>
    <lineage>
        <taxon>Eukaryota</taxon>
        <taxon>Sar</taxon>
        <taxon>Alveolata</taxon>
        <taxon>Ciliophora</taxon>
        <taxon>Postciliodesmatophora</taxon>
        <taxon>Heterotrichea</taxon>
        <taxon>Heterotrichida</taxon>
        <taxon>Stentoridae</taxon>
        <taxon>Stentor</taxon>
    </lineage>
</organism>
<feature type="domain" description="PH" evidence="2">
    <location>
        <begin position="23"/>
        <end position="120"/>
    </location>
</feature>
<accession>A0A1R2C1T2</accession>
<evidence type="ECO:0000313" key="4">
    <source>
        <dbReference type="Proteomes" id="UP000187209"/>
    </source>
</evidence>
<evidence type="ECO:0000256" key="1">
    <source>
        <dbReference type="SAM" id="MobiDB-lite"/>
    </source>
</evidence>
<dbReference type="EMBL" id="MPUH01000320">
    <property type="protein sequence ID" value="OMJ82992.1"/>
    <property type="molecule type" value="Genomic_DNA"/>
</dbReference>
<sequence length="528" mass="61637">MYEEKYIEKNYRGPMIIRCFLKKLKSEGSFSKFLTKFNKRFFILDLNNYFFGYQDSKTSSNFRRQQLIDLTKVDPNPIITVICEWSSSFVVEISNRIYTLFTHTKSLHKDWTDGLKALIRPNELFKSNLDQQKAFLRSMGKEKKDSKKEDDSLNDWKDKNLIFRNNNSPEEPPDLLFTWKNRENSQVKLKFEKLEFDKGGGQSLVENTTSYIGNKNIVEEKIISGKNTEDRPKFFMIKGDFKDECDKNEVKQKIKNENTDEEDEVSLVYSPKFSKKDDDDFDVKILIILPASCSSRERKIQEKTKQVEGKKYYLENDFKEIIKESSKNIHPMSNGIVDMMADDDNLGLNVVEVHPKLYFKKKSLKGNFTKASKIITKTLNPSLSPKKITTSYIQTPENITKLYRTSSEKKNPSIQVELKKTKSPIISKNHIRTMDNNWDDDSKDNTKNHHKIITLGNITVPPITKKTTAKIIEKPEIVPDNGFTDKKKNGDSSRRWDDKRGGKGQVVFEEKKYDKGRKDDCNWDEWDD</sequence>
<feature type="region of interest" description="Disordered" evidence="1">
    <location>
        <begin position="479"/>
        <end position="503"/>
    </location>
</feature>
<protein>
    <recommendedName>
        <fullName evidence="2">PH domain-containing protein</fullName>
    </recommendedName>
</protein>
<proteinExistence type="predicted"/>
<dbReference type="InterPro" id="IPR011993">
    <property type="entry name" value="PH-like_dom_sf"/>
</dbReference>
<feature type="compositionally biased region" description="Basic and acidic residues" evidence="1">
    <location>
        <begin position="479"/>
        <end position="501"/>
    </location>
</feature>
<name>A0A1R2C1T2_9CILI</name>
<dbReference type="OrthoDB" id="294251at2759"/>
<dbReference type="AlphaFoldDB" id="A0A1R2C1T2"/>
<evidence type="ECO:0000259" key="2">
    <source>
        <dbReference type="PROSITE" id="PS50003"/>
    </source>
</evidence>
<gene>
    <name evidence="3" type="ORF">SteCoe_16206</name>
</gene>